<keyword evidence="1" id="KW-0479">Metal-binding</keyword>
<keyword evidence="8" id="KW-1185">Reference proteome</keyword>
<dbReference type="InterPro" id="IPR052819">
    <property type="entry name" value="Chromatin_regulatory_protein"/>
</dbReference>
<organism evidence="7 8">
    <name type="scientific">Podospora appendiculata</name>
    <dbReference type="NCBI Taxonomy" id="314037"/>
    <lineage>
        <taxon>Eukaryota</taxon>
        <taxon>Fungi</taxon>
        <taxon>Dikarya</taxon>
        <taxon>Ascomycota</taxon>
        <taxon>Pezizomycotina</taxon>
        <taxon>Sordariomycetes</taxon>
        <taxon>Sordariomycetidae</taxon>
        <taxon>Sordariales</taxon>
        <taxon>Podosporaceae</taxon>
        <taxon>Podospora</taxon>
    </lineage>
</organism>
<feature type="compositionally biased region" description="Basic and acidic residues" evidence="5">
    <location>
        <begin position="412"/>
        <end position="422"/>
    </location>
</feature>
<feature type="region of interest" description="Disordered" evidence="5">
    <location>
        <begin position="728"/>
        <end position="875"/>
    </location>
</feature>
<feature type="compositionally biased region" description="Polar residues" evidence="5">
    <location>
        <begin position="1268"/>
        <end position="1285"/>
    </location>
</feature>
<dbReference type="InterPro" id="IPR019787">
    <property type="entry name" value="Znf_PHD-finger"/>
</dbReference>
<dbReference type="Proteomes" id="UP001270362">
    <property type="component" value="Unassembled WGS sequence"/>
</dbReference>
<dbReference type="Pfam" id="PF00628">
    <property type="entry name" value="PHD"/>
    <property type="match status" value="1"/>
</dbReference>
<evidence type="ECO:0000256" key="1">
    <source>
        <dbReference type="ARBA" id="ARBA00022723"/>
    </source>
</evidence>
<evidence type="ECO:0000256" key="3">
    <source>
        <dbReference type="ARBA" id="ARBA00022833"/>
    </source>
</evidence>
<feature type="compositionally biased region" description="Gly residues" evidence="5">
    <location>
        <begin position="33"/>
        <end position="53"/>
    </location>
</feature>
<name>A0AAE0XG93_9PEZI</name>
<dbReference type="PROSITE" id="PS50016">
    <property type="entry name" value="ZF_PHD_2"/>
    <property type="match status" value="1"/>
</dbReference>
<feature type="compositionally biased region" description="Polar residues" evidence="5">
    <location>
        <begin position="805"/>
        <end position="825"/>
    </location>
</feature>
<feature type="compositionally biased region" description="Basic and acidic residues" evidence="5">
    <location>
        <begin position="466"/>
        <end position="500"/>
    </location>
</feature>
<dbReference type="InterPro" id="IPR013083">
    <property type="entry name" value="Znf_RING/FYVE/PHD"/>
</dbReference>
<evidence type="ECO:0000256" key="2">
    <source>
        <dbReference type="ARBA" id="ARBA00022771"/>
    </source>
</evidence>
<feature type="region of interest" description="Disordered" evidence="5">
    <location>
        <begin position="104"/>
        <end position="246"/>
    </location>
</feature>
<feature type="region of interest" description="Disordered" evidence="5">
    <location>
        <begin position="1134"/>
        <end position="1156"/>
    </location>
</feature>
<reference evidence="7" key="2">
    <citation type="submission" date="2023-06" db="EMBL/GenBank/DDBJ databases">
        <authorList>
            <consortium name="Lawrence Berkeley National Laboratory"/>
            <person name="Haridas S."/>
            <person name="Hensen N."/>
            <person name="Bonometti L."/>
            <person name="Westerberg I."/>
            <person name="Brannstrom I.O."/>
            <person name="Guillou S."/>
            <person name="Cros-Aarteil S."/>
            <person name="Calhoun S."/>
            <person name="Kuo A."/>
            <person name="Mondo S."/>
            <person name="Pangilinan J."/>
            <person name="Riley R."/>
            <person name="Labutti K."/>
            <person name="Andreopoulos B."/>
            <person name="Lipzen A."/>
            <person name="Chen C."/>
            <person name="Yanf M."/>
            <person name="Daum C."/>
            <person name="Ng V."/>
            <person name="Clum A."/>
            <person name="Steindorff A."/>
            <person name="Ohm R."/>
            <person name="Martin F."/>
            <person name="Silar P."/>
            <person name="Natvig D."/>
            <person name="Lalanne C."/>
            <person name="Gautier V."/>
            <person name="Ament-Velasquez S.L."/>
            <person name="Kruys A."/>
            <person name="Hutchinson M.I."/>
            <person name="Powell A.J."/>
            <person name="Barry K."/>
            <person name="Miller A.N."/>
            <person name="Grigoriev I.V."/>
            <person name="Debuchy R."/>
            <person name="Gladieux P."/>
            <person name="Thoren M.H."/>
            <person name="Johannesson H."/>
        </authorList>
    </citation>
    <scope>NUCLEOTIDE SEQUENCE</scope>
    <source>
        <strain evidence="7">CBS 314.62</strain>
    </source>
</reference>
<feature type="compositionally biased region" description="Basic residues" evidence="5">
    <location>
        <begin position="501"/>
        <end position="521"/>
    </location>
</feature>
<comment type="caution">
    <text evidence="7">The sequence shown here is derived from an EMBL/GenBank/DDBJ whole genome shotgun (WGS) entry which is preliminary data.</text>
</comment>
<dbReference type="CDD" id="cd15535">
    <property type="entry name" value="PHD1_Rco1"/>
    <property type="match status" value="1"/>
</dbReference>
<feature type="compositionally biased region" description="Acidic residues" evidence="5">
    <location>
        <begin position="563"/>
        <end position="576"/>
    </location>
</feature>
<dbReference type="SUPFAM" id="SSF57903">
    <property type="entry name" value="FYVE/PHD zinc finger"/>
    <property type="match status" value="2"/>
</dbReference>
<feature type="domain" description="PHD-type" evidence="6">
    <location>
        <begin position="882"/>
        <end position="930"/>
    </location>
</feature>
<feature type="compositionally biased region" description="Basic residues" evidence="5">
    <location>
        <begin position="832"/>
        <end position="851"/>
    </location>
</feature>
<dbReference type="GO" id="GO:0008270">
    <property type="term" value="F:zinc ion binding"/>
    <property type="evidence" value="ECO:0007669"/>
    <property type="project" value="UniProtKB-KW"/>
</dbReference>
<dbReference type="InterPro" id="IPR001965">
    <property type="entry name" value="Znf_PHD"/>
</dbReference>
<feature type="region of interest" description="Disordered" evidence="5">
    <location>
        <begin position="1"/>
        <end position="66"/>
    </location>
</feature>
<keyword evidence="3" id="KW-0862">Zinc</keyword>
<feature type="compositionally biased region" description="Acidic residues" evidence="5">
    <location>
        <begin position="593"/>
        <end position="605"/>
    </location>
</feature>
<dbReference type="PANTHER" id="PTHR47636:SF1">
    <property type="entry name" value="TRANSCRIPTIONAL REGULATORY PROTEIN RCO1"/>
    <property type="match status" value="1"/>
</dbReference>
<dbReference type="SMART" id="SM00249">
    <property type="entry name" value="PHD"/>
    <property type="match status" value="1"/>
</dbReference>
<keyword evidence="2 4" id="KW-0863">Zinc-finger</keyword>
<evidence type="ECO:0000259" key="6">
    <source>
        <dbReference type="PROSITE" id="PS50016"/>
    </source>
</evidence>
<dbReference type="PANTHER" id="PTHR47636">
    <property type="entry name" value="TRANSCRIPTIONAL REGULATORY PROTEIN RCO1"/>
    <property type="match status" value="1"/>
</dbReference>
<feature type="compositionally biased region" description="Pro residues" evidence="5">
    <location>
        <begin position="128"/>
        <end position="144"/>
    </location>
</feature>
<feature type="compositionally biased region" description="Acidic residues" evidence="5">
    <location>
        <begin position="146"/>
        <end position="160"/>
    </location>
</feature>
<feature type="compositionally biased region" description="Low complexity" evidence="5">
    <location>
        <begin position="543"/>
        <end position="558"/>
    </location>
</feature>
<sequence length="1382" mass="148866">MHPQQTPNGAATEPAREPPGGGSSSSTITGSITGKGAGTASGSGTHTGGGTGTGTDSQKSFMRNWLEPPVQVKPSYQEAGLVRHGVVENMAALGTLPKVGVFKKAAPPPPPEQPAYTRRIVLKRPAAPATPTPAPAAAPAPVAPTPEEDETEEEEEEGENDYGSHVDGDGGAEDDDMTPAHASAPSRRSLPSRGREDEWGFGKSVHKGHSGRSLSRTSGGGRHASLSSLRQPSTTASSRFSDSRELTDKVVEEAVDEALAHFRYPTAFALRTLYDENCANPEFVAMIEKVCLQTADADTLKQFTQLVHQKKIEAKVGNKGCHYFVGEPDGNRETPATAAAAKQPKPAPYSNLIRFDVSALHLGRKQRQRSKDRVPKQEFEQDLHQVPAEPVLAEQVPAEQAPEQGSGPGLEHSPEKNPEQEPRQPGPEQDAIQDPVQDPTRAESLPDTAPDPVPDPISDPIIPDHILNKPEPQPDRRPQQKQQQRDEPREQHEEQPVRETHVRKKRKANRHLGSASKRRMTSHGGVNGKAAKTDSPSKRRTRANSMSSTSSLSSARSMTPPDGIEEDDDENENENEGESKGESKSIGQGQGEGEGEGEGEVEDDKDGSNEPPSRASPAVVSRKNAAAPRPIKLRNRSKAAKKNGNVSPAPRSPSLSTTQTPAPAQPPADDAQLPDVQPYDMPAVIDAPLFPNLNAKKGSKSAGVIFPSKVGRIDDDDPRFLLRLNAKKVTARAEAPPPISFTREPPVNDIPVLDFEEDPIATVSAPPSRPRTSLPAGRSTPAPSNARSTRSSRKRSHDELEDPVSPSTFNFPVSEVPSTAANSRAGTPALRAAKKPRVGLRVKTSPMKKKSGPSAGIPRASGERSSPVGNGGGAIAKEDDNDDYCSSCGGNGELICCDGCTRSFHLNCVDPPLIQDSMPVEWYCNVCRTARHPARFPTHAGAFALLLERLDAKNSSAFRLPDDVREYFEAVRTGVDGEYEEVVTVVKPGRKKKSDEETPDFFRTRDNDGNAVICHNCQRASSQDRAIIPCSLCGLWWHLDFLRTWKCPCHVDDLLSKLPGALGPAHRFRKIKGAPVVQPAFSRGYINNGYIEVDLERDEDESGWKNVETYGRTVRLPEKGIKLDFLSRVRENRKGKPIPPLRAGVSSGGAPPVRRPLDKKTLEEQQAAYNLTQLSGQGNTAIANLVDTLLAQADEPVIALMARGNPGHIANGKLNNMDQQSLRAMLAQMEQLSSQARRLLGLASPGQPHQQAAGDGPAQDQMAPVPNLANSQSTNIDSENITNHTPEPCRSGSDAKKDLPSPAATEDVPPTMPAEDKSLPGMDGDRITASTDEKVQTDSTRLPTTPAKKPVGAHDMNDCPVLEPQSDKTAVEENDIMDIKED</sequence>
<evidence type="ECO:0000256" key="5">
    <source>
        <dbReference type="SAM" id="MobiDB-lite"/>
    </source>
</evidence>
<proteinExistence type="predicted"/>
<feature type="compositionally biased region" description="Low complexity" evidence="5">
    <location>
        <begin position="657"/>
        <end position="678"/>
    </location>
</feature>
<dbReference type="InterPro" id="IPR011011">
    <property type="entry name" value="Znf_FYVE_PHD"/>
</dbReference>
<dbReference type="InterPro" id="IPR019786">
    <property type="entry name" value="Zinc_finger_PHD-type_CS"/>
</dbReference>
<dbReference type="Gene3D" id="3.30.40.10">
    <property type="entry name" value="Zinc/RING finger domain, C3HC4 (zinc finger)"/>
    <property type="match status" value="1"/>
</dbReference>
<dbReference type="GO" id="GO:0032221">
    <property type="term" value="C:Rpd3S complex"/>
    <property type="evidence" value="ECO:0007669"/>
    <property type="project" value="TreeGrafter"/>
</dbReference>
<feature type="compositionally biased region" description="Basic and acidic residues" evidence="5">
    <location>
        <begin position="1365"/>
        <end position="1382"/>
    </location>
</feature>
<reference evidence="7" key="1">
    <citation type="journal article" date="2023" name="Mol. Phylogenet. Evol.">
        <title>Genome-scale phylogeny and comparative genomics of the fungal order Sordariales.</title>
        <authorList>
            <person name="Hensen N."/>
            <person name="Bonometti L."/>
            <person name="Westerberg I."/>
            <person name="Brannstrom I.O."/>
            <person name="Guillou S."/>
            <person name="Cros-Aarteil S."/>
            <person name="Calhoun S."/>
            <person name="Haridas S."/>
            <person name="Kuo A."/>
            <person name="Mondo S."/>
            <person name="Pangilinan J."/>
            <person name="Riley R."/>
            <person name="LaButti K."/>
            <person name="Andreopoulos B."/>
            <person name="Lipzen A."/>
            <person name="Chen C."/>
            <person name="Yan M."/>
            <person name="Daum C."/>
            <person name="Ng V."/>
            <person name="Clum A."/>
            <person name="Steindorff A."/>
            <person name="Ohm R.A."/>
            <person name="Martin F."/>
            <person name="Silar P."/>
            <person name="Natvig D.O."/>
            <person name="Lalanne C."/>
            <person name="Gautier V."/>
            <person name="Ament-Velasquez S.L."/>
            <person name="Kruys A."/>
            <person name="Hutchinson M.I."/>
            <person name="Powell A.J."/>
            <person name="Barry K."/>
            <person name="Miller A.N."/>
            <person name="Grigoriev I.V."/>
            <person name="Debuchy R."/>
            <person name="Gladieux P."/>
            <person name="Hiltunen Thoren M."/>
            <person name="Johannesson H."/>
        </authorList>
    </citation>
    <scope>NUCLEOTIDE SEQUENCE</scope>
    <source>
        <strain evidence="7">CBS 314.62</strain>
    </source>
</reference>
<gene>
    <name evidence="7" type="ORF">B0T22DRAFT_495795</name>
</gene>
<feature type="compositionally biased region" description="Basic and acidic residues" evidence="5">
    <location>
        <begin position="369"/>
        <end position="383"/>
    </location>
</feature>
<protein>
    <recommendedName>
        <fullName evidence="6">PHD-type domain-containing protein</fullName>
    </recommendedName>
</protein>
<evidence type="ECO:0000313" key="8">
    <source>
        <dbReference type="Proteomes" id="UP001270362"/>
    </source>
</evidence>
<dbReference type="GO" id="GO:0006357">
    <property type="term" value="P:regulation of transcription by RNA polymerase II"/>
    <property type="evidence" value="ECO:0007669"/>
    <property type="project" value="TreeGrafter"/>
</dbReference>
<feature type="compositionally biased region" description="Low complexity" evidence="5">
    <location>
        <begin position="179"/>
        <end position="192"/>
    </location>
</feature>
<dbReference type="EMBL" id="JAULSO010000001">
    <property type="protein sequence ID" value="KAK3692746.1"/>
    <property type="molecule type" value="Genomic_DNA"/>
</dbReference>
<feature type="compositionally biased region" description="Low complexity" evidence="5">
    <location>
        <begin position="1245"/>
        <end position="1261"/>
    </location>
</feature>
<accession>A0AAE0XG93</accession>
<feature type="compositionally biased region" description="Basic and acidic residues" evidence="5">
    <location>
        <begin position="1314"/>
        <end position="1336"/>
    </location>
</feature>
<dbReference type="PROSITE" id="PS01359">
    <property type="entry name" value="ZF_PHD_1"/>
    <property type="match status" value="1"/>
</dbReference>
<evidence type="ECO:0000256" key="4">
    <source>
        <dbReference type="PROSITE-ProRule" id="PRU00146"/>
    </source>
</evidence>
<feature type="compositionally biased region" description="Basic residues" evidence="5">
    <location>
        <begin position="631"/>
        <end position="641"/>
    </location>
</feature>
<feature type="region of interest" description="Disordered" evidence="5">
    <location>
        <begin position="363"/>
        <end position="680"/>
    </location>
</feature>
<feature type="compositionally biased region" description="Polar residues" evidence="5">
    <location>
        <begin position="225"/>
        <end position="240"/>
    </location>
</feature>
<feature type="region of interest" description="Disordered" evidence="5">
    <location>
        <begin position="1244"/>
        <end position="1382"/>
    </location>
</feature>
<evidence type="ECO:0000313" key="7">
    <source>
        <dbReference type="EMBL" id="KAK3692746.1"/>
    </source>
</evidence>